<evidence type="ECO:0008006" key="3">
    <source>
        <dbReference type="Google" id="ProtNLM"/>
    </source>
</evidence>
<sequence>MKFLFYFVIFFTATSSIAKEILPSKYDLNASNLNFQGTSRKFKYEITASTLSNNATQTFDLTDIEGIFDDQKQKIRIYSDKGQFDQKDEILTLNQKVRVIKEGYILTSDYARMELNTGKLYLEHNVLLKLEQGDFKADTCTVFNDFKDAKCLHNIQAHIISKAKDDDLLITSKALDIKDEGKIFKFIDSVKGVSQKYVLNTNNLNLQIASNQGQQQIDKAFITSPFKIINKDNPDEFMTGYSADYDGNTRLLCAKKHVKIQQNNNLIITDVFKVQIK</sequence>
<proteinExistence type="predicted"/>
<accession>A0A2P1P7H7</accession>
<keyword evidence="2" id="KW-1185">Reference proteome</keyword>
<dbReference type="Proteomes" id="UP000241762">
    <property type="component" value="Chromosome"/>
</dbReference>
<dbReference type="AlphaFoldDB" id="A0A2P1P7H7"/>
<organism evidence="1 2">
    <name type="scientific">Candidatus Phycorickettsia trachydisci</name>
    <dbReference type="NCBI Taxonomy" id="2115978"/>
    <lineage>
        <taxon>Bacteria</taxon>
        <taxon>Pseudomonadati</taxon>
        <taxon>Pseudomonadota</taxon>
        <taxon>Alphaproteobacteria</taxon>
        <taxon>Rickettsiales</taxon>
        <taxon>Rickettsiaceae</taxon>
        <taxon>Candidatus Phycorickettsia</taxon>
    </lineage>
</organism>
<evidence type="ECO:0000313" key="1">
    <source>
        <dbReference type="EMBL" id="AVP87228.1"/>
    </source>
</evidence>
<dbReference type="KEGG" id="ptc:phytr_2720"/>
<dbReference type="InterPro" id="IPR010664">
    <property type="entry name" value="LipoPS_assembly_LptC-rel"/>
</dbReference>
<dbReference type="Pfam" id="PF06835">
    <property type="entry name" value="LptC"/>
    <property type="match status" value="1"/>
</dbReference>
<name>A0A2P1P7H7_9RICK</name>
<gene>
    <name evidence="1" type="ORF">phytr_2720</name>
</gene>
<protein>
    <recommendedName>
        <fullName evidence="3">Organic solvent tolerance-like N-terminal domain-containing protein</fullName>
    </recommendedName>
</protein>
<reference evidence="1 2" key="1">
    <citation type="submission" date="2018-03" db="EMBL/GenBank/DDBJ databases">
        <title>A gene transfer event suggests a long-term partnership between eustigmatophyte algae and a novel lineage of endosymbiotic bacteria.</title>
        <authorList>
            <person name="Yurchenko T."/>
            <person name="Sevcikova T."/>
            <person name="Pribyl P."/>
            <person name="El Karkouri K."/>
            <person name="Klimes V."/>
            <person name="Amaral R."/>
            <person name="Zbrankova V."/>
            <person name="Kim E."/>
            <person name="Raoult D."/>
            <person name="Santos L.M.A."/>
            <person name="Elias M."/>
        </authorList>
    </citation>
    <scope>NUCLEOTIDE SEQUENCE [LARGE SCALE GENOMIC DNA]</scope>
    <source>
        <strain evidence="1">CCALA 838</strain>
    </source>
</reference>
<dbReference type="EMBL" id="CP027845">
    <property type="protein sequence ID" value="AVP87228.1"/>
    <property type="molecule type" value="Genomic_DNA"/>
</dbReference>
<evidence type="ECO:0000313" key="2">
    <source>
        <dbReference type="Proteomes" id="UP000241762"/>
    </source>
</evidence>
<dbReference type="Gene3D" id="2.60.450.10">
    <property type="entry name" value="Lipopolysaccharide (LPS) transport protein A like domain"/>
    <property type="match status" value="2"/>
</dbReference>